<evidence type="ECO:0000313" key="3">
    <source>
        <dbReference type="Proteomes" id="UP000092695"/>
    </source>
</evidence>
<proteinExistence type="predicted"/>
<sequence length="192" mass="20587">MTVLWLVLAGSARAGGGVVLSNDTCIINIGFYDAHFTAYQPDAKGDTEFCEDLPVAGKAVFVLDYLHRSLKDVPVDFRIIRNVTGKGEFARENDIDALGNLDAATVFYAPPAVKSNGTLLVEHVFAERGEYIGIVTAGHPSNSNIYTAVFPFKVGASGVPWGWLGFLVALLLAGGFLFRMKNIGGANRTSTE</sequence>
<protein>
    <submittedName>
        <fullName evidence="2">Uncharacterized protein</fullName>
    </submittedName>
</protein>
<keyword evidence="1" id="KW-1133">Transmembrane helix</keyword>
<dbReference type="KEGG" id="woc:BA177_15740"/>
<dbReference type="RefSeq" id="WP_068617760.1">
    <property type="nucleotide sequence ID" value="NZ_CP016268.1"/>
</dbReference>
<dbReference type="Proteomes" id="UP000092695">
    <property type="component" value="Chromosome"/>
</dbReference>
<dbReference type="OrthoDB" id="7061854at2"/>
<evidence type="ECO:0000256" key="1">
    <source>
        <dbReference type="SAM" id="Phobius"/>
    </source>
</evidence>
<keyword evidence="3" id="KW-1185">Reference proteome</keyword>
<dbReference type="EMBL" id="CP016268">
    <property type="protein sequence ID" value="ANO52443.1"/>
    <property type="molecule type" value="Genomic_DNA"/>
</dbReference>
<keyword evidence="1" id="KW-0472">Membrane</keyword>
<dbReference type="AlphaFoldDB" id="A0A193LJ18"/>
<keyword evidence="1" id="KW-0812">Transmembrane</keyword>
<gene>
    <name evidence="2" type="ORF">BA177_15740</name>
</gene>
<name>A0A193LJ18_9GAMM</name>
<evidence type="ECO:0000313" key="2">
    <source>
        <dbReference type="EMBL" id="ANO52443.1"/>
    </source>
</evidence>
<accession>A0A193LJ18</accession>
<organism evidence="2 3">
    <name type="scientific">Woeseia oceani</name>
    <dbReference type="NCBI Taxonomy" id="1548547"/>
    <lineage>
        <taxon>Bacteria</taxon>
        <taxon>Pseudomonadati</taxon>
        <taxon>Pseudomonadota</taxon>
        <taxon>Gammaproteobacteria</taxon>
        <taxon>Woeseiales</taxon>
        <taxon>Woeseiaceae</taxon>
        <taxon>Woeseia</taxon>
    </lineage>
</organism>
<dbReference type="STRING" id="1548547.BA177_15740"/>
<feature type="transmembrane region" description="Helical" evidence="1">
    <location>
        <begin position="161"/>
        <end position="178"/>
    </location>
</feature>
<reference evidence="2 3" key="1">
    <citation type="submission" date="2016-06" db="EMBL/GenBank/DDBJ databases">
        <title>Complete genome sequence of a deep-branching marine Gamma Proteobacterium Woeseia oceani type strain XK5.</title>
        <authorList>
            <person name="Mu D."/>
            <person name="Du Z."/>
        </authorList>
    </citation>
    <scope>NUCLEOTIDE SEQUENCE [LARGE SCALE GENOMIC DNA]</scope>
    <source>
        <strain evidence="2 3">XK5</strain>
    </source>
</reference>